<dbReference type="InterPro" id="IPR036389">
    <property type="entry name" value="RNase_III_sf"/>
</dbReference>
<dbReference type="GO" id="GO:0006396">
    <property type="term" value="P:RNA processing"/>
    <property type="evidence" value="ECO:0007669"/>
    <property type="project" value="InterPro"/>
</dbReference>
<dbReference type="PhylomeDB" id="A0A0G4EP92"/>
<dbReference type="PROSITE" id="PS50142">
    <property type="entry name" value="RNASE_3_2"/>
    <property type="match status" value="3"/>
</dbReference>
<sequence length="851" mass="94984">MIVTHTGWRRAVGRLGGEESPKELKERVIIGVYMQALQTLHQMGIIDDHLMRYGSIARQHWEKKRRKYGQAITLPRKPPLCTSWPDGILPHHFAPSPPPAPSSLPSLLLHTLSFSPPGSLLHFPDYGGLMGRYRMADGVKHRRIVTPVGIVMAAGLVGGESMVLDGLFYPMNNEAFGVEVRREAEVWTNKSCRLLDVKNFIHWGGQGQQHPTNINSLMDVDASTDRDPHLPPFAFAAPLDSSGKAIDWRFVDAALEYINMYESQTRRQGRMAVPSMVAVRAASHGPAAAMLEALGSRNGEEQMALSPSKRTKARRYRWHTVRGIVENENASTFAVEDGQTLQQYCAQSCKHMTERFDAPFLVEADQFRGGTRSLLYEEEKLRPTSQLRKDRYHPPELLKLLPLTAPMAESLTWLPSLLYLIEVQQAIQEFRHTLLSRLNDRLSSVDQTQAAIHLDYGRLVEALTCPLLNSQIGATKDVLVDWRAPADLRPSGCRSDYQRLEWLGDAVLKFLANLGAYHACEGRGEGPMTSLSSQMKANEYLRKMCKEHRFYEYTWAQPFSRRRTVESTRAQTIGDKTLADIVESIMGAIYLSNIHHDDTKIEVDDVANDAPDYQRGVTAVAAFVDTFLHMDDMPCLLPLLYAPTANDTAMANGAGEARDLGPIEAMWGRQFHDQGLLRKALTSRSCVGAGVSSAAQTNEELEFVGDAVLEVLVCHQIFFDDTPAAPSAAGELISVDPLDTEEGRLTDRKKSLLSNRHLCERLLARLRDAPSGRLCISDVLRVGNAAQRDHLRQLQMDWEARREDWSAGREESGVKHVGDLYEALVGATYVDSGGDLLAVWRVISPDTCVCR</sequence>
<feature type="domain" description="RNase III" evidence="2">
    <location>
        <begin position="660"/>
        <end position="718"/>
    </location>
</feature>
<dbReference type="Pfam" id="PF00636">
    <property type="entry name" value="Ribonuclease_3"/>
    <property type="match status" value="2"/>
</dbReference>
<gene>
    <name evidence="3" type="ORF">Vbra_2768</name>
</gene>
<dbReference type="Proteomes" id="UP000041254">
    <property type="component" value="Unassembled WGS sequence"/>
</dbReference>
<protein>
    <recommendedName>
        <fullName evidence="2">RNase III domain-containing protein</fullName>
    </recommendedName>
</protein>
<evidence type="ECO:0000313" key="3">
    <source>
        <dbReference type="EMBL" id="CEL98693.1"/>
    </source>
</evidence>
<evidence type="ECO:0000256" key="1">
    <source>
        <dbReference type="ARBA" id="ARBA00022801"/>
    </source>
</evidence>
<accession>A0A0G4EP92</accession>
<dbReference type="PANTHER" id="PTHR14950:SF37">
    <property type="entry name" value="ENDORIBONUCLEASE DICER"/>
    <property type="match status" value="1"/>
</dbReference>
<dbReference type="GO" id="GO:0004525">
    <property type="term" value="F:ribonuclease III activity"/>
    <property type="evidence" value="ECO:0007669"/>
    <property type="project" value="InterPro"/>
</dbReference>
<dbReference type="PANTHER" id="PTHR14950">
    <property type="entry name" value="DICER-RELATED"/>
    <property type="match status" value="1"/>
</dbReference>
<dbReference type="VEuPathDB" id="CryptoDB:Vbra_2768"/>
<dbReference type="AlphaFoldDB" id="A0A0G4EP92"/>
<keyword evidence="1" id="KW-0378">Hydrolase</keyword>
<proteinExistence type="predicted"/>
<dbReference type="Gene3D" id="1.10.1520.10">
    <property type="entry name" value="Ribonuclease III domain"/>
    <property type="match status" value="2"/>
</dbReference>
<dbReference type="InParanoid" id="A0A0G4EP92"/>
<dbReference type="EMBL" id="CDMY01000275">
    <property type="protein sequence ID" value="CEL98693.1"/>
    <property type="molecule type" value="Genomic_DNA"/>
</dbReference>
<dbReference type="SMART" id="SM00535">
    <property type="entry name" value="RIBOc"/>
    <property type="match status" value="2"/>
</dbReference>
<dbReference type="CDD" id="cd00593">
    <property type="entry name" value="RIBOc"/>
    <property type="match status" value="2"/>
</dbReference>
<keyword evidence="4" id="KW-1185">Reference proteome</keyword>
<evidence type="ECO:0000259" key="2">
    <source>
        <dbReference type="PROSITE" id="PS50142"/>
    </source>
</evidence>
<reference evidence="3 4" key="1">
    <citation type="submission" date="2014-11" db="EMBL/GenBank/DDBJ databases">
        <authorList>
            <person name="Zhu J."/>
            <person name="Qi W."/>
            <person name="Song R."/>
        </authorList>
    </citation>
    <scope>NUCLEOTIDE SEQUENCE [LARGE SCALE GENOMIC DNA]</scope>
</reference>
<dbReference type="STRING" id="1169540.A0A0G4EP92"/>
<organism evidence="3 4">
    <name type="scientific">Vitrella brassicaformis (strain CCMP3155)</name>
    <dbReference type="NCBI Taxonomy" id="1169540"/>
    <lineage>
        <taxon>Eukaryota</taxon>
        <taxon>Sar</taxon>
        <taxon>Alveolata</taxon>
        <taxon>Colpodellida</taxon>
        <taxon>Vitrellaceae</taxon>
        <taxon>Vitrella</taxon>
    </lineage>
</organism>
<dbReference type="SUPFAM" id="SSF69065">
    <property type="entry name" value="RNase III domain-like"/>
    <property type="match status" value="2"/>
</dbReference>
<dbReference type="InterPro" id="IPR000999">
    <property type="entry name" value="RNase_III_dom"/>
</dbReference>
<dbReference type="OrthoDB" id="416741at2759"/>
<feature type="domain" description="RNase III" evidence="2">
    <location>
        <begin position="496"/>
        <end position="594"/>
    </location>
</feature>
<dbReference type="PROSITE" id="PS00517">
    <property type="entry name" value="RNASE_3_1"/>
    <property type="match status" value="1"/>
</dbReference>
<name>A0A0G4EP92_VITBC</name>
<evidence type="ECO:0000313" key="4">
    <source>
        <dbReference type="Proteomes" id="UP000041254"/>
    </source>
</evidence>
<feature type="domain" description="RNase III" evidence="2">
    <location>
        <begin position="776"/>
        <end position="833"/>
    </location>
</feature>